<evidence type="ECO:0000256" key="9">
    <source>
        <dbReference type="ARBA" id="ARBA00022840"/>
    </source>
</evidence>
<dbReference type="AlphaFoldDB" id="A0A5N5G5C1"/>
<dbReference type="PANTHER" id="PTHR32444:SF246">
    <property type="entry name" value="S-LOCUS-SPECIFIC GLYCOPROTEIN S13-LIKE"/>
    <property type="match status" value="1"/>
</dbReference>
<dbReference type="InterPro" id="IPR001480">
    <property type="entry name" value="Bulb-type_lectin_dom"/>
</dbReference>
<dbReference type="Pfam" id="PF07714">
    <property type="entry name" value="PK_Tyr_Ser-Thr"/>
    <property type="match status" value="1"/>
</dbReference>
<dbReference type="PROSITE" id="PS50948">
    <property type="entry name" value="PAN"/>
    <property type="match status" value="1"/>
</dbReference>
<keyword evidence="10" id="KW-1133">Transmembrane helix</keyword>
<evidence type="ECO:0000256" key="10">
    <source>
        <dbReference type="ARBA" id="ARBA00022989"/>
    </source>
</evidence>
<evidence type="ECO:0000256" key="7">
    <source>
        <dbReference type="ARBA" id="ARBA00022741"/>
    </source>
</evidence>
<dbReference type="Pfam" id="PF01453">
    <property type="entry name" value="B_lectin"/>
    <property type="match status" value="1"/>
</dbReference>
<keyword evidence="7" id="KW-0547">Nucleotide-binding</keyword>
<sequence>MGWILCVFMFLPSVCTSLYTLVPEESLGADQTLISYRGTFALGFFSPENSKKFFLGIWYNTIPKKPKAWVANRGSPLDSPGVLMLSADGNLVVLDGMTRKRVVWSSNASIPASAMNATTAVMTDSGNLQLIFEQDILWQSFDHPSDTLLPSMKLSLNKKTGQQACLTSQLITWKGNATYWRSTICFGKDANPSFRNQNSSVKMRAVWSPTGEFNLLLWIDKSRTCACDKNGDTLSSQCKCLKGFRTELHKQWAMGDWPGGCVQEKALTCDRGEGFEKFEEMKPPDHAIVLENMSTSECESECLRNCSCTVYAYSNVIEGGTVKCLTWLDDLTDLVENHGLGQTIYIRVHRSDQGSVGRSVSEAIRNFSLRGGKNDPELPRFRLRSIVAATNKFSEANNLGGGGFGPVYEGILIENEEVAIKRLSKKSGLGHEEFMNELKLIAKLQHTNLVRLLGCCIEDEEMILIYEYMPNRSLDRFLFEVFYIHKYSRLKIIHRTMTPSTVLLDGKMKPKISDFGATTNKVVGTYGYMSPEYALYVLLLEIVRGKRNSTFHRFEDRLTLVEWAWKLWNGGRGIEVIDELLRKKCQLDEALRCIHVGYSCVQEAPADLPAMSSVIRMLQSNEATSLPPSKEAAFSIHRGAGAVGCSSQTPTNFSNNELTVSLP</sequence>
<reference evidence="19 20" key="3">
    <citation type="submission" date="2019-11" db="EMBL/GenBank/DDBJ databases">
        <title>A de novo genome assembly of a pear dwarfing rootstock.</title>
        <authorList>
            <person name="Wang F."/>
            <person name="Wang J."/>
            <person name="Li S."/>
            <person name="Zhang Y."/>
            <person name="Fang M."/>
            <person name="Ma L."/>
            <person name="Zhao Y."/>
            <person name="Jiang S."/>
        </authorList>
    </citation>
    <scope>NUCLEOTIDE SEQUENCE [LARGE SCALE GENOMIC DNA]</scope>
    <source>
        <strain evidence="19">S2</strain>
        <tissue evidence="19">Leaf</tissue>
    </source>
</reference>
<evidence type="ECO:0000256" key="8">
    <source>
        <dbReference type="ARBA" id="ARBA00022777"/>
    </source>
</evidence>
<dbReference type="Gene3D" id="3.30.200.20">
    <property type="entry name" value="Phosphorylase Kinase, domain 1"/>
    <property type="match status" value="1"/>
</dbReference>
<comment type="caution">
    <text evidence="19">The sequence shown here is derived from an EMBL/GenBank/DDBJ whole genome shotgun (WGS) entry which is preliminary data.</text>
</comment>
<dbReference type="SMART" id="SM00108">
    <property type="entry name" value="B_lectin"/>
    <property type="match status" value="1"/>
</dbReference>
<keyword evidence="6" id="KW-0677">Repeat</keyword>
<keyword evidence="9" id="KW-0067">ATP-binding</keyword>
<dbReference type="InterPro" id="IPR036426">
    <property type="entry name" value="Bulb-type_lectin_dom_sf"/>
</dbReference>
<reference evidence="20" key="2">
    <citation type="submission" date="2019-10" db="EMBL/GenBank/DDBJ databases">
        <title>A de novo genome assembly of a pear dwarfing rootstock.</title>
        <authorList>
            <person name="Wang F."/>
            <person name="Wang J."/>
            <person name="Li S."/>
            <person name="Zhang Y."/>
            <person name="Fang M."/>
            <person name="Ma L."/>
            <person name="Zhao Y."/>
            <person name="Jiang S."/>
        </authorList>
    </citation>
    <scope>NUCLEOTIDE SEQUENCE [LARGE SCALE GENOMIC DNA]</scope>
</reference>
<keyword evidence="2" id="KW-0723">Serine/threonine-protein kinase</keyword>
<evidence type="ECO:0000256" key="12">
    <source>
        <dbReference type="ARBA" id="ARBA00023157"/>
    </source>
</evidence>
<dbReference type="EMBL" id="SMOL01000487">
    <property type="protein sequence ID" value="KAB2610566.1"/>
    <property type="molecule type" value="Genomic_DNA"/>
</dbReference>
<dbReference type="InterPro" id="IPR001245">
    <property type="entry name" value="Ser-Thr/Tyr_kinase_cat_dom"/>
</dbReference>
<dbReference type="Gene3D" id="1.10.510.10">
    <property type="entry name" value="Transferase(Phosphotransferase) domain 1"/>
    <property type="match status" value="1"/>
</dbReference>
<feature type="signal peptide" evidence="15">
    <location>
        <begin position="1"/>
        <end position="17"/>
    </location>
</feature>
<evidence type="ECO:0000259" key="17">
    <source>
        <dbReference type="PROSITE" id="PS50927"/>
    </source>
</evidence>
<accession>A0A5N5G5C1</accession>
<dbReference type="SUPFAM" id="SSF51110">
    <property type="entry name" value="alpha-D-mannose-specific plant lectins"/>
    <property type="match status" value="1"/>
</dbReference>
<evidence type="ECO:0000313" key="19">
    <source>
        <dbReference type="EMBL" id="KAB2610566.1"/>
    </source>
</evidence>
<dbReference type="PROSITE" id="PS50927">
    <property type="entry name" value="BULB_LECTIN"/>
    <property type="match status" value="1"/>
</dbReference>
<evidence type="ECO:0000259" key="18">
    <source>
        <dbReference type="PROSITE" id="PS50948"/>
    </source>
</evidence>
<comment type="subcellular location">
    <subcellularLocation>
        <location evidence="1">Membrane</location>
        <topology evidence="1">Single-pass membrane protein</topology>
    </subcellularLocation>
</comment>
<reference evidence="19 20" key="1">
    <citation type="submission" date="2019-09" db="EMBL/GenBank/DDBJ databases">
        <authorList>
            <person name="Ou C."/>
        </authorList>
    </citation>
    <scope>NUCLEOTIDE SEQUENCE [LARGE SCALE GENOMIC DNA]</scope>
    <source>
        <strain evidence="19">S2</strain>
        <tissue evidence="19">Leaf</tissue>
    </source>
</reference>
<evidence type="ECO:0000313" key="20">
    <source>
        <dbReference type="Proteomes" id="UP000327157"/>
    </source>
</evidence>
<name>A0A5N5G5C1_9ROSA</name>
<evidence type="ECO:0000259" key="16">
    <source>
        <dbReference type="PROSITE" id="PS50011"/>
    </source>
</evidence>
<evidence type="ECO:0000256" key="4">
    <source>
        <dbReference type="ARBA" id="ARBA00022692"/>
    </source>
</evidence>
<evidence type="ECO:0000256" key="6">
    <source>
        <dbReference type="ARBA" id="ARBA00022737"/>
    </source>
</evidence>
<dbReference type="Pfam" id="PF08276">
    <property type="entry name" value="PAN_2"/>
    <property type="match status" value="1"/>
</dbReference>
<keyword evidence="19" id="KW-0430">Lectin</keyword>
<dbReference type="GO" id="GO:0030246">
    <property type="term" value="F:carbohydrate binding"/>
    <property type="evidence" value="ECO:0007669"/>
    <property type="project" value="UniProtKB-KW"/>
</dbReference>
<dbReference type="SUPFAM" id="SSF56112">
    <property type="entry name" value="Protein kinase-like (PK-like)"/>
    <property type="match status" value="1"/>
</dbReference>
<gene>
    <name evidence="19" type="ORF">D8674_018598</name>
</gene>
<dbReference type="Gene3D" id="2.90.10.10">
    <property type="entry name" value="Bulb-type lectin domain"/>
    <property type="match status" value="1"/>
</dbReference>
<dbReference type="FunFam" id="3.30.200.20:FF:000727">
    <property type="entry name" value="Cysteine-rich RLK (RECEPTOR-like protein kinase) 23"/>
    <property type="match status" value="1"/>
</dbReference>
<dbReference type="GO" id="GO:0004674">
    <property type="term" value="F:protein serine/threonine kinase activity"/>
    <property type="evidence" value="ECO:0007669"/>
    <property type="project" value="UniProtKB-KW"/>
</dbReference>
<feature type="chain" id="PRO_5024437086" evidence="15">
    <location>
        <begin position="18"/>
        <end position="663"/>
    </location>
</feature>
<dbReference type="CDD" id="cd01098">
    <property type="entry name" value="PAN_AP_plant"/>
    <property type="match status" value="1"/>
</dbReference>
<keyword evidence="14" id="KW-0325">Glycoprotein</keyword>
<dbReference type="InterPro" id="IPR011009">
    <property type="entry name" value="Kinase-like_dom_sf"/>
</dbReference>
<evidence type="ECO:0000256" key="13">
    <source>
        <dbReference type="ARBA" id="ARBA00023170"/>
    </source>
</evidence>
<keyword evidence="20" id="KW-1185">Reference proteome</keyword>
<evidence type="ECO:0000256" key="1">
    <source>
        <dbReference type="ARBA" id="ARBA00004167"/>
    </source>
</evidence>
<feature type="domain" description="Bulb-type lectin" evidence="17">
    <location>
        <begin position="18"/>
        <end position="143"/>
    </location>
</feature>
<dbReference type="GO" id="GO:0005524">
    <property type="term" value="F:ATP binding"/>
    <property type="evidence" value="ECO:0007669"/>
    <property type="project" value="UniProtKB-KW"/>
</dbReference>
<evidence type="ECO:0000256" key="3">
    <source>
        <dbReference type="ARBA" id="ARBA00022679"/>
    </source>
</evidence>
<dbReference type="InterPro" id="IPR003609">
    <property type="entry name" value="Pan_app"/>
</dbReference>
<dbReference type="OrthoDB" id="4062651at2759"/>
<dbReference type="PANTHER" id="PTHR32444">
    <property type="entry name" value="BULB-TYPE LECTIN DOMAIN-CONTAINING PROTEIN"/>
    <property type="match status" value="1"/>
</dbReference>
<evidence type="ECO:0000256" key="11">
    <source>
        <dbReference type="ARBA" id="ARBA00023136"/>
    </source>
</evidence>
<keyword evidence="3" id="KW-0808">Transferase</keyword>
<proteinExistence type="predicted"/>
<keyword evidence="5 15" id="KW-0732">Signal</keyword>
<evidence type="ECO:0000256" key="14">
    <source>
        <dbReference type="ARBA" id="ARBA00023180"/>
    </source>
</evidence>
<keyword evidence="12" id="KW-1015">Disulfide bond</keyword>
<evidence type="ECO:0000256" key="5">
    <source>
        <dbReference type="ARBA" id="ARBA00022729"/>
    </source>
</evidence>
<dbReference type="InterPro" id="IPR000719">
    <property type="entry name" value="Prot_kinase_dom"/>
</dbReference>
<evidence type="ECO:0000256" key="15">
    <source>
        <dbReference type="SAM" id="SignalP"/>
    </source>
</evidence>
<dbReference type="CDD" id="cd00028">
    <property type="entry name" value="B_lectin"/>
    <property type="match status" value="1"/>
</dbReference>
<keyword evidence="8 19" id="KW-0418">Kinase</keyword>
<evidence type="ECO:0000256" key="2">
    <source>
        <dbReference type="ARBA" id="ARBA00022527"/>
    </source>
</evidence>
<dbReference type="Proteomes" id="UP000327157">
    <property type="component" value="Chromosome 17"/>
</dbReference>
<dbReference type="SMART" id="SM00473">
    <property type="entry name" value="PAN_AP"/>
    <property type="match status" value="1"/>
</dbReference>
<dbReference type="GO" id="GO:0016020">
    <property type="term" value="C:membrane"/>
    <property type="evidence" value="ECO:0007669"/>
    <property type="project" value="UniProtKB-SubCell"/>
</dbReference>
<dbReference type="PROSITE" id="PS50011">
    <property type="entry name" value="PROTEIN_KINASE_DOM"/>
    <property type="match status" value="1"/>
</dbReference>
<feature type="domain" description="Protein kinase" evidence="16">
    <location>
        <begin position="393"/>
        <end position="663"/>
    </location>
</feature>
<keyword evidence="4" id="KW-0812">Transmembrane</keyword>
<protein>
    <submittedName>
        <fullName evidence="19">G-type lectin S-receptor-like serine/threonine-protein kinase</fullName>
    </submittedName>
</protein>
<organism evidence="19 20">
    <name type="scientific">Pyrus ussuriensis x Pyrus communis</name>
    <dbReference type="NCBI Taxonomy" id="2448454"/>
    <lineage>
        <taxon>Eukaryota</taxon>
        <taxon>Viridiplantae</taxon>
        <taxon>Streptophyta</taxon>
        <taxon>Embryophyta</taxon>
        <taxon>Tracheophyta</taxon>
        <taxon>Spermatophyta</taxon>
        <taxon>Magnoliopsida</taxon>
        <taxon>eudicotyledons</taxon>
        <taxon>Gunneridae</taxon>
        <taxon>Pentapetalae</taxon>
        <taxon>rosids</taxon>
        <taxon>fabids</taxon>
        <taxon>Rosales</taxon>
        <taxon>Rosaceae</taxon>
        <taxon>Amygdaloideae</taxon>
        <taxon>Maleae</taxon>
        <taxon>Pyrus</taxon>
    </lineage>
</organism>
<keyword evidence="13 19" id="KW-0675">Receptor</keyword>
<feature type="domain" description="Apple" evidence="18">
    <location>
        <begin position="269"/>
        <end position="350"/>
    </location>
</feature>
<keyword evidence="11" id="KW-0472">Membrane</keyword>